<evidence type="ECO:0000256" key="1">
    <source>
        <dbReference type="ARBA" id="ARBA00022448"/>
    </source>
</evidence>
<comment type="PTM">
    <text evidence="7">Binds 1 heme group per subunit.</text>
</comment>
<dbReference type="Proteomes" id="UP000051887">
    <property type="component" value="Unassembled WGS sequence"/>
</dbReference>
<dbReference type="InterPro" id="IPR002321">
    <property type="entry name" value="Cyt_c_II"/>
</dbReference>
<proteinExistence type="predicted"/>
<sequence length="145" mass="15123">MKITALPLVLTLGLATAALAHEGVSDPQVKSRMMVMEEIRINMGAIGGMAKGKLPFDAKKAETAKTKLLKASAKVQPAFKPAAQDPASEAAPAIWSDWDGFSAKAVAMDVALEALDTSSLETLKAGLGAIGQSCGGCHKVYRIKK</sequence>
<dbReference type="PROSITE" id="PS51009">
    <property type="entry name" value="CYTCII"/>
    <property type="match status" value="1"/>
</dbReference>
<dbReference type="Pfam" id="PF01322">
    <property type="entry name" value="Cytochrom_C_2"/>
    <property type="match status" value="1"/>
</dbReference>
<dbReference type="SUPFAM" id="SSF47175">
    <property type="entry name" value="Cytochromes"/>
    <property type="match status" value="1"/>
</dbReference>
<dbReference type="GO" id="GO:0020037">
    <property type="term" value="F:heme binding"/>
    <property type="evidence" value="ECO:0007669"/>
    <property type="project" value="InterPro"/>
</dbReference>
<feature type="binding site" description="covalent" evidence="7">
    <location>
        <position position="137"/>
    </location>
    <ligand>
        <name>heme c</name>
        <dbReference type="ChEBI" id="CHEBI:61717"/>
    </ligand>
</feature>
<dbReference type="GO" id="GO:0005506">
    <property type="term" value="F:iron ion binding"/>
    <property type="evidence" value="ECO:0007669"/>
    <property type="project" value="InterPro"/>
</dbReference>
<evidence type="ECO:0000256" key="6">
    <source>
        <dbReference type="PIRSR" id="PIRSR000027-1"/>
    </source>
</evidence>
<dbReference type="EMBL" id="CYSC01000016">
    <property type="protein sequence ID" value="CUH71072.1"/>
    <property type="molecule type" value="Genomic_DNA"/>
</dbReference>
<keyword evidence="11" id="KW-1185">Reference proteome</keyword>
<evidence type="ECO:0000313" key="10">
    <source>
        <dbReference type="EMBL" id="CUH71072.1"/>
    </source>
</evidence>
<keyword evidence="3 6" id="KW-0479">Metal-binding</keyword>
<keyword evidence="2 7" id="KW-0349">Heme</keyword>
<evidence type="ECO:0000256" key="7">
    <source>
        <dbReference type="PIRSR" id="PIRSR000027-2"/>
    </source>
</evidence>
<gene>
    <name evidence="9" type="ORF">TL5118_02034</name>
    <name evidence="10" type="ORF">TL5120_00852</name>
</gene>
<keyword evidence="1" id="KW-0813">Transport</keyword>
<dbReference type="RefSeq" id="WP_058242390.1">
    <property type="nucleotide sequence ID" value="NZ_CYSB01000028.1"/>
</dbReference>
<accession>A0A0P1FG43</accession>
<evidence type="ECO:0000313" key="11">
    <source>
        <dbReference type="Proteomes" id="UP000051086"/>
    </source>
</evidence>
<feature type="chain" id="PRO_5009792399" evidence="8">
    <location>
        <begin position="21"/>
        <end position="145"/>
    </location>
</feature>
<dbReference type="Gene3D" id="1.20.120.10">
    <property type="entry name" value="Cytochrome c/b562"/>
    <property type="match status" value="1"/>
</dbReference>
<evidence type="ECO:0000256" key="4">
    <source>
        <dbReference type="ARBA" id="ARBA00022982"/>
    </source>
</evidence>
<evidence type="ECO:0000313" key="12">
    <source>
        <dbReference type="Proteomes" id="UP000051887"/>
    </source>
</evidence>
<dbReference type="GO" id="GO:0022900">
    <property type="term" value="P:electron transport chain"/>
    <property type="evidence" value="ECO:0007669"/>
    <property type="project" value="InterPro"/>
</dbReference>
<feature type="binding site" description="covalent" evidence="7">
    <location>
        <position position="134"/>
    </location>
    <ligand>
        <name>heme c</name>
        <dbReference type="ChEBI" id="CHEBI:61717"/>
    </ligand>
</feature>
<evidence type="ECO:0000256" key="2">
    <source>
        <dbReference type="ARBA" id="ARBA00022617"/>
    </source>
</evidence>
<evidence type="ECO:0000256" key="3">
    <source>
        <dbReference type="ARBA" id="ARBA00022723"/>
    </source>
</evidence>
<feature type="binding site" description="axial binding residue" evidence="6">
    <location>
        <position position="138"/>
    </location>
    <ligand>
        <name>heme c</name>
        <dbReference type="ChEBI" id="CHEBI:61717"/>
    </ligand>
    <ligandPart>
        <name>Fe</name>
        <dbReference type="ChEBI" id="CHEBI:18248"/>
    </ligandPart>
</feature>
<evidence type="ECO:0000256" key="5">
    <source>
        <dbReference type="ARBA" id="ARBA00023004"/>
    </source>
</evidence>
<dbReference type="AlphaFoldDB" id="A0A0P1FG43"/>
<evidence type="ECO:0000313" key="9">
    <source>
        <dbReference type="EMBL" id="CUH67073.1"/>
    </source>
</evidence>
<dbReference type="Proteomes" id="UP000051086">
    <property type="component" value="Unassembled WGS sequence"/>
</dbReference>
<protein>
    <submittedName>
        <fullName evidence="10">Cytochrome c556</fullName>
    </submittedName>
</protein>
<dbReference type="InterPro" id="IPR010980">
    <property type="entry name" value="Cyt_c/b562"/>
</dbReference>
<keyword evidence="5 6" id="KW-0408">Iron</keyword>
<reference evidence="9 11" key="2">
    <citation type="submission" date="2015-09" db="EMBL/GenBank/DDBJ databases">
        <authorList>
            <person name="Rodrigo-Torres L."/>
            <person name="Arahal D.R."/>
        </authorList>
    </citation>
    <scope>NUCLEOTIDE SEQUENCE [LARGE SCALE GENOMIC DNA]</scope>
    <source>
        <strain evidence="9 11">CECT 5118</strain>
    </source>
</reference>
<keyword evidence="8" id="KW-0732">Signal</keyword>
<reference evidence="10 12" key="1">
    <citation type="submission" date="2015-09" db="EMBL/GenBank/DDBJ databases">
        <authorList>
            <consortium name="Swine Surveillance"/>
        </authorList>
    </citation>
    <scope>NUCLEOTIDE SEQUENCE [LARGE SCALE GENOMIC DNA]</scope>
    <source>
        <strain evidence="10 12">5120</strain>
    </source>
</reference>
<evidence type="ECO:0000256" key="8">
    <source>
        <dbReference type="SAM" id="SignalP"/>
    </source>
</evidence>
<dbReference type="GO" id="GO:0009055">
    <property type="term" value="F:electron transfer activity"/>
    <property type="evidence" value="ECO:0007669"/>
    <property type="project" value="InterPro"/>
</dbReference>
<dbReference type="PIRSF" id="PIRSF000027">
    <property type="entry name" value="Cytc_c_prime"/>
    <property type="match status" value="1"/>
</dbReference>
<feature type="signal peptide" evidence="8">
    <location>
        <begin position="1"/>
        <end position="20"/>
    </location>
</feature>
<dbReference type="OrthoDB" id="8115790at2"/>
<dbReference type="InterPro" id="IPR012127">
    <property type="entry name" value="Cyt_c_prime"/>
</dbReference>
<name>A0A0P1FG43_9RHOB</name>
<dbReference type="GO" id="GO:0042597">
    <property type="term" value="C:periplasmic space"/>
    <property type="evidence" value="ECO:0007669"/>
    <property type="project" value="InterPro"/>
</dbReference>
<dbReference type="EMBL" id="CYSB01000028">
    <property type="protein sequence ID" value="CUH67073.1"/>
    <property type="molecule type" value="Genomic_DNA"/>
</dbReference>
<keyword evidence="4" id="KW-0249">Electron transport</keyword>
<organism evidence="10 12">
    <name type="scientific">Thalassovita autumnalis</name>
    <dbReference type="NCBI Taxonomy" id="2072972"/>
    <lineage>
        <taxon>Bacteria</taxon>
        <taxon>Pseudomonadati</taxon>
        <taxon>Pseudomonadota</taxon>
        <taxon>Alphaproteobacteria</taxon>
        <taxon>Rhodobacterales</taxon>
        <taxon>Roseobacteraceae</taxon>
        <taxon>Thalassovita</taxon>
    </lineage>
</organism>